<feature type="compositionally biased region" description="Polar residues" evidence="1">
    <location>
        <begin position="1"/>
        <end position="11"/>
    </location>
</feature>
<gene>
    <name evidence="2" type="ORF">WMY93_024987</name>
</gene>
<accession>A0AAW0N5K1</accession>
<reference evidence="3" key="1">
    <citation type="submission" date="2024-04" db="EMBL/GenBank/DDBJ databases">
        <title>Salinicola lusitanus LLJ914,a marine bacterium isolated from the Okinawa Trough.</title>
        <authorList>
            <person name="Li J."/>
        </authorList>
    </citation>
    <scope>NUCLEOTIDE SEQUENCE [LARGE SCALE GENOMIC DNA]</scope>
</reference>
<dbReference type="Proteomes" id="UP001460270">
    <property type="component" value="Unassembled WGS sequence"/>
</dbReference>
<keyword evidence="3" id="KW-1185">Reference proteome</keyword>
<proteinExistence type="predicted"/>
<organism evidence="2 3">
    <name type="scientific">Mugilogobius chulae</name>
    <name type="common">yellowstripe goby</name>
    <dbReference type="NCBI Taxonomy" id="88201"/>
    <lineage>
        <taxon>Eukaryota</taxon>
        <taxon>Metazoa</taxon>
        <taxon>Chordata</taxon>
        <taxon>Craniata</taxon>
        <taxon>Vertebrata</taxon>
        <taxon>Euteleostomi</taxon>
        <taxon>Actinopterygii</taxon>
        <taxon>Neopterygii</taxon>
        <taxon>Teleostei</taxon>
        <taxon>Neoteleostei</taxon>
        <taxon>Acanthomorphata</taxon>
        <taxon>Gobiaria</taxon>
        <taxon>Gobiiformes</taxon>
        <taxon>Gobioidei</taxon>
        <taxon>Gobiidae</taxon>
        <taxon>Gobionellinae</taxon>
        <taxon>Mugilogobius</taxon>
    </lineage>
</organism>
<evidence type="ECO:0000256" key="1">
    <source>
        <dbReference type="SAM" id="MobiDB-lite"/>
    </source>
</evidence>
<evidence type="ECO:0000313" key="3">
    <source>
        <dbReference type="Proteomes" id="UP001460270"/>
    </source>
</evidence>
<name>A0AAW0N5K1_9GOBI</name>
<protein>
    <submittedName>
        <fullName evidence="2">Uncharacterized protein</fullName>
    </submittedName>
</protein>
<dbReference type="AlphaFoldDB" id="A0AAW0N5K1"/>
<feature type="region of interest" description="Disordered" evidence="1">
    <location>
        <begin position="1"/>
        <end position="44"/>
    </location>
</feature>
<evidence type="ECO:0000313" key="2">
    <source>
        <dbReference type="EMBL" id="KAK7889427.1"/>
    </source>
</evidence>
<dbReference type="EMBL" id="JBBPFD010000018">
    <property type="protein sequence ID" value="KAK7889427.1"/>
    <property type="molecule type" value="Genomic_DNA"/>
</dbReference>
<comment type="caution">
    <text evidence="2">The sequence shown here is derived from an EMBL/GenBank/DDBJ whole genome shotgun (WGS) entry which is preliminary data.</text>
</comment>
<sequence>MRHQTTINQEAYESEGYSRCRGHIGGGNRTRLQQEHATPHRKPRVAWESTQDLFLLRGPSSIKQKNRDTVDRMCEGGGAFFGIDAAHRPVMRKHKLTCAKHSQL</sequence>